<organism evidence="5 6">
    <name type="scientific">Rhizophagus clarus</name>
    <dbReference type="NCBI Taxonomy" id="94130"/>
    <lineage>
        <taxon>Eukaryota</taxon>
        <taxon>Fungi</taxon>
        <taxon>Fungi incertae sedis</taxon>
        <taxon>Mucoromycota</taxon>
        <taxon>Glomeromycotina</taxon>
        <taxon>Glomeromycetes</taxon>
        <taxon>Glomerales</taxon>
        <taxon>Glomeraceae</taxon>
        <taxon>Rhizophagus</taxon>
    </lineage>
</organism>
<evidence type="ECO:0000313" key="6">
    <source>
        <dbReference type="Proteomes" id="UP000247702"/>
    </source>
</evidence>
<evidence type="ECO:0000256" key="1">
    <source>
        <dbReference type="SAM" id="MobiDB-lite"/>
    </source>
</evidence>
<dbReference type="EMBL" id="BEXD01000284">
    <property type="protein sequence ID" value="GBB86081.1"/>
    <property type="molecule type" value="Genomic_DNA"/>
</dbReference>
<accession>A0A2Z6RIQ1</accession>
<dbReference type="EMBL" id="BEXD01000759">
    <property type="protein sequence ID" value="GBB89963.1"/>
    <property type="molecule type" value="Genomic_DNA"/>
</dbReference>
<proteinExistence type="predicted"/>
<feature type="compositionally biased region" description="Low complexity" evidence="1">
    <location>
        <begin position="47"/>
        <end position="66"/>
    </location>
</feature>
<dbReference type="EMBL" id="BEXD01001612">
    <property type="protein sequence ID" value="GBB94946.1"/>
    <property type="molecule type" value="Genomic_DNA"/>
</dbReference>
<feature type="compositionally biased region" description="Basic and acidic residues" evidence="1">
    <location>
        <begin position="308"/>
        <end position="322"/>
    </location>
</feature>
<name>A0A2Z6RIQ1_9GLOM</name>
<feature type="region of interest" description="Disordered" evidence="1">
    <location>
        <begin position="16"/>
        <end position="105"/>
    </location>
</feature>
<gene>
    <name evidence="2" type="ORF">RclHR1_12530003</name>
    <name evidence="3" type="ORF">RclHR1_16810001</name>
    <name evidence="4" type="ORF">RclHR1_24490001</name>
    <name evidence="5" type="ORF">RclHR1_28040001</name>
</gene>
<dbReference type="Proteomes" id="UP000247702">
    <property type="component" value="Unassembled WGS sequence"/>
</dbReference>
<feature type="region of interest" description="Disordered" evidence="1">
    <location>
        <begin position="307"/>
        <end position="327"/>
    </location>
</feature>
<keyword evidence="6" id="KW-1185">Reference proteome</keyword>
<dbReference type="AlphaFoldDB" id="A0A2Z6RIQ1"/>
<evidence type="ECO:0000313" key="4">
    <source>
        <dbReference type="EMBL" id="GBB94946.1"/>
    </source>
</evidence>
<evidence type="ECO:0000313" key="2">
    <source>
        <dbReference type="EMBL" id="GBB86081.1"/>
    </source>
</evidence>
<dbReference type="EMBL" id="BEXD01002007">
    <property type="protein sequence ID" value="GBB96671.1"/>
    <property type="molecule type" value="Genomic_DNA"/>
</dbReference>
<protein>
    <submittedName>
        <fullName evidence="5">Uncharacterized protein</fullName>
    </submittedName>
</protein>
<evidence type="ECO:0000313" key="5">
    <source>
        <dbReference type="EMBL" id="GBB96671.1"/>
    </source>
</evidence>
<feature type="compositionally biased region" description="Basic and acidic residues" evidence="1">
    <location>
        <begin position="71"/>
        <end position="105"/>
    </location>
</feature>
<comment type="caution">
    <text evidence="5">The sequence shown here is derived from an EMBL/GenBank/DDBJ whole genome shotgun (WGS) entry which is preliminary data.</text>
</comment>
<sequence length="534" mass="61668">MDSLSLIRIPKIHLPSPILPFNFDSGEQPDKPEPSVPIIPPSGSPSGGVSETFSNNGTNKKLNINNEFSDNDDRNEKQGHDQASRDIEENSNKNHVGESNDDQVKVLDTNTDDANEDFYSTQKNDKKRVKFDTSMRKRAKPDEKILLAINKIGGPAIDLLLYSLSKLKKTGVKSVTMNLVNNNIQFVDSTGTLMIKPNHVNSDDITINANFPHYDYNQTSDLNFGAKFIELKKSKKLDMASIRLAEDLHKLLDYIGKLPNNPPIRDRSIFSKKEKYREALISHLEKINSTKDFQFFRGTQRINLIPDDNQKKIPDENQKKIPAENQKNRRSFKISPIRVQEKTSSLTELSDEFKKIAKDLSEDIFLCVMGEANEQGNKEMARRRELRFHVEFFRSYIQLQAFCEINLNRKQSETTKSQAKILISHFYPLISLPNMELMLQRAPRIYRLLEVANFDWRLLDCFEELTACFFKSGVKSAINFEIWINLVRTGELISYDEELKTQERNRENKRIKIEIIKEYFDISGVNFDEMIDNE</sequence>
<evidence type="ECO:0000313" key="3">
    <source>
        <dbReference type="EMBL" id="GBB89963.1"/>
    </source>
</evidence>
<reference evidence="5 6" key="1">
    <citation type="submission" date="2017-11" db="EMBL/GenBank/DDBJ databases">
        <title>The genome of Rhizophagus clarus HR1 reveals common genetic basis of auxotrophy among arbuscular mycorrhizal fungi.</title>
        <authorList>
            <person name="Kobayashi Y."/>
        </authorList>
    </citation>
    <scope>NUCLEOTIDE SEQUENCE [LARGE SCALE GENOMIC DNA]</scope>
    <source>
        <strain evidence="5 6">HR1</strain>
    </source>
</reference>
<feature type="compositionally biased region" description="Pro residues" evidence="1">
    <location>
        <begin position="34"/>
        <end position="43"/>
    </location>
</feature>